<dbReference type="EMBL" id="LVVY01000067">
    <property type="protein sequence ID" value="OAM78720.1"/>
    <property type="molecule type" value="Genomic_DNA"/>
</dbReference>
<evidence type="ECO:0000259" key="2">
    <source>
        <dbReference type="Pfam" id="PF02517"/>
    </source>
</evidence>
<keyword evidence="1" id="KW-0472">Membrane</keyword>
<gene>
    <name evidence="3" type="ORF">A3840_05155</name>
</gene>
<accession>A0A178I1Y4</accession>
<dbReference type="OrthoDB" id="6059004at2"/>
<dbReference type="Pfam" id="PF02517">
    <property type="entry name" value="Rce1-like"/>
    <property type="match status" value="1"/>
</dbReference>
<sequence>MPQSIIIRICLVWMALLALFAGKTQLAVLLFGPEYDLARHMFMAVLSSLLVVPFIIMVQRLVDRKPFAELGLALDLSALKPLLVGILAWSGPFLVGLGICLALGLVDIRPLASWGDILAFVPLLILLVFLLEALPEELGFRGYLQTNLGRLLQPWLAVTVQASLFGSWGVALWLISAGGIDVMHASMFYVMAAVLGAVRIITGSLWSTIGIHLAFQTTAQLLMHAERGHFAIEGLFWLQVIALGVVPFSLVIPIVEHFYRDKVNWSAKPV</sequence>
<dbReference type="PANTHER" id="PTHR39430">
    <property type="entry name" value="MEMBRANE-ASSOCIATED PROTEASE-RELATED"/>
    <property type="match status" value="1"/>
</dbReference>
<feature type="transmembrane region" description="Helical" evidence="1">
    <location>
        <begin position="187"/>
        <end position="215"/>
    </location>
</feature>
<feature type="domain" description="CAAX prenyl protease 2/Lysostaphin resistance protein A-like" evidence="2">
    <location>
        <begin position="122"/>
        <end position="216"/>
    </location>
</feature>
<dbReference type="RefSeq" id="WP_067452906.1">
    <property type="nucleotide sequence ID" value="NZ_LVVY01000067.1"/>
</dbReference>
<evidence type="ECO:0000313" key="3">
    <source>
        <dbReference type="EMBL" id="OAM78720.1"/>
    </source>
</evidence>
<reference evidence="3 4" key="1">
    <citation type="submission" date="2016-03" db="EMBL/GenBank/DDBJ databases">
        <title>Genome sequencing of Devosia sp. S37.</title>
        <authorList>
            <person name="Mohd Nor M."/>
        </authorList>
    </citation>
    <scope>NUCLEOTIDE SEQUENCE [LARGE SCALE GENOMIC DNA]</scope>
    <source>
        <strain evidence="3 4">S37</strain>
    </source>
</reference>
<feature type="transmembrane region" description="Helical" evidence="1">
    <location>
        <begin position="117"/>
        <end position="135"/>
    </location>
</feature>
<organism evidence="3 4">
    <name type="scientific">Devosia elaeis</name>
    <dbReference type="NCBI Taxonomy" id="1770058"/>
    <lineage>
        <taxon>Bacteria</taxon>
        <taxon>Pseudomonadati</taxon>
        <taxon>Pseudomonadota</taxon>
        <taxon>Alphaproteobacteria</taxon>
        <taxon>Hyphomicrobiales</taxon>
        <taxon>Devosiaceae</taxon>
        <taxon>Devosia</taxon>
    </lineage>
</organism>
<dbReference type="STRING" id="1770058.A3840_05155"/>
<dbReference type="GO" id="GO:0004175">
    <property type="term" value="F:endopeptidase activity"/>
    <property type="evidence" value="ECO:0007669"/>
    <property type="project" value="UniProtKB-ARBA"/>
</dbReference>
<dbReference type="GO" id="GO:0080120">
    <property type="term" value="P:CAAX-box protein maturation"/>
    <property type="evidence" value="ECO:0007669"/>
    <property type="project" value="UniProtKB-ARBA"/>
</dbReference>
<dbReference type="PANTHER" id="PTHR39430:SF1">
    <property type="entry name" value="PROTEASE"/>
    <property type="match status" value="1"/>
</dbReference>
<feature type="transmembrane region" description="Helical" evidence="1">
    <location>
        <begin position="6"/>
        <end position="30"/>
    </location>
</feature>
<evidence type="ECO:0000313" key="4">
    <source>
        <dbReference type="Proteomes" id="UP000078389"/>
    </source>
</evidence>
<name>A0A178I1Y4_9HYPH</name>
<dbReference type="InterPro" id="IPR003675">
    <property type="entry name" value="Rce1/LyrA-like_dom"/>
</dbReference>
<proteinExistence type="predicted"/>
<keyword evidence="1" id="KW-1133">Transmembrane helix</keyword>
<dbReference type="AlphaFoldDB" id="A0A178I1Y4"/>
<evidence type="ECO:0000256" key="1">
    <source>
        <dbReference type="SAM" id="Phobius"/>
    </source>
</evidence>
<feature type="transmembrane region" description="Helical" evidence="1">
    <location>
        <begin position="235"/>
        <end position="255"/>
    </location>
</feature>
<feature type="transmembrane region" description="Helical" evidence="1">
    <location>
        <begin position="82"/>
        <end position="105"/>
    </location>
</feature>
<keyword evidence="4" id="KW-1185">Reference proteome</keyword>
<feature type="transmembrane region" description="Helical" evidence="1">
    <location>
        <begin position="42"/>
        <end position="62"/>
    </location>
</feature>
<protein>
    <recommendedName>
        <fullName evidence="2">CAAX prenyl protease 2/Lysostaphin resistance protein A-like domain-containing protein</fullName>
    </recommendedName>
</protein>
<feature type="transmembrane region" description="Helical" evidence="1">
    <location>
        <begin position="155"/>
        <end position="175"/>
    </location>
</feature>
<dbReference type="Proteomes" id="UP000078389">
    <property type="component" value="Unassembled WGS sequence"/>
</dbReference>
<keyword evidence="1" id="KW-0812">Transmembrane</keyword>
<comment type="caution">
    <text evidence="3">The sequence shown here is derived from an EMBL/GenBank/DDBJ whole genome shotgun (WGS) entry which is preliminary data.</text>
</comment>